<proteinExistence type="predicted"/>
<dbReference type="InterPro" id="IPR002541">
    <property type="entry name" value="Cyt_c_assembly"/>
</dbReference>
<feature type="transmembrane region" description="Helical" evidence="6">
    <location>
        <begin position="6"/>
        <end position="25"/>
    </location>
</feature>
<dbReference type="InterPro" id="IPR045062">
    <property type="entry name" value="Cyt_c_biogenesis_CcsA/CcmC"/>
</dbReference>
<organism evidence="8 9">
    <name type="scientific">Deferribacter desulfuricans (strain DSM 14783 / JCM 11476 / NBRC 101012 / SSM1)</name>
    <dbReference type="NCBI Taxonomy" id="639282"/>
    <lineage>
        <taxon>Bacteria</taxon>
        <taxon>Pseudomonadati</taxon>
        <taxon>Deferribacterota</taxon>
        <taxon>Deferribacteres</taxon>
        <taxon>Deferribacterales</taxon>
        <taxon>Deferribacteraceae</taxon>
        <taxon>Deferribacter</taxon>
    </lineage>
</organism>
<evidence type="ECO:0000259" key="7">
    <source>
        <dbReference type="Pfam" id="PF01578"/>
    </source>
</evidence>
<feature type="transmembrane region" description="Helical" evidence="6">
    <location>
        <begin position="32"/>
        <end position="53"/>
    </location>
</feature>
<dbReference type="eggNOG" id="COG0755">
    <property type="taxonomic scope" value="Bacteria"/>
</dbReference>
<feature type="transmembrane region" description="Helical" evidence="6">
    <location>
        <begin position="88"/>
        <end position="108"/>
    </location>
</feature>
<feature type="transmembrane region" description="Helical" evidence="6">
    <location>
        <begin position="237"/>
        <end position="260"/>
    </location>
</feature>
<evidence type="ECO:0000256" key="2">
    <source>
        <dbReference type="ARBA" id="ARBA00022692"/>
    </source>
</evidence>
<sequence>MFFDIAFVFYLLALLHSMLYFFLGYKNLIKVINIFVFLGLVLNTMFLVKIFTLSGNSPFDTIGEIFTFLVFSINIVYLILYWIYKRPLLYIIISPIILILSIVSIFTLDNVYATSSNKNFWLYIHLPFVIFGTSLFLMSAITGFIYFLQERQLKKKNFGILFNRFPPLETINKLNNFTLLTGFSFYTVGVISGFIWSFYMTSFSLFSNPKILFALISWIIFGIIIMLKFIRGLSPKNIALLSILGFISICITYFIVFLLMRG</sequence>
<accession>D3PCG3</accession>
<feature type="transmembrane region" description="Helical" evidence="6">
    <location>
        <begin position="65"/>
        <end position="83"/>
    </location>
</feature>
<reference evidence="8 9" key="1">
    <citation type="journal article" date="2010" name="DNA Res.">
        <title>Bacterial lifestyle in a deep-sea hydrothermal vent chimney revealed by the genome sequence of the thermophilic bacterium Deferribacter desulfuricans SSM1.</title>
        <authorList>
            <person name="Takaki Y."/>
            <person name="Shimamura S."/>
            <person name="Nakagawa S."/>
            <person name="Fukuhara Y."/>
            <person name="Horikawa H."/>
            <person name="Ankai A."/>
            <person name="Harada T."/>
            <person name="Hosoyama A."/>
            <person name="Oguchi A."/>
            <person name="Fukui S."/>
            <person name="Fujita N."/>
            <person name="Takami H."/>
            <person name="Takai K."/>
        </authorList>
    </citation>
    <scope>NUCLEOTIDE SEQUENCE [LARGE SCALE GENOMIC DNA]</scope>
    <source>
        <strain evidence="9">DSM 14783 / JCM 11476 / NBRC 101012 / SSM1</strain>
    </source>
</reference>
<comment type="subcellular location">
    <subcellularLocation>
        <location evidence="1">Membrane</location>
        <topology evidence="1">Multi-pass membrane protein</topology>
    </subcellularLocation>
</comment>
<protein>
    <submittedName>
        <fullName evidence="8">Cytochrome c assembly protein</fullName>
    </submittedName>
</protein>
<dbReference type="OrthoDB" id="9814290at2"/>
<dbReference type="HOGENOM" id="CLU_049710_2_2_0"/>
<dbReference type="GO" id="GO:0020037">
    <property type="term" value="F:heme binding"/>
    <property type="evidence" value="ECO:0007669"/>
    <property type="project" value="InterPro"/>
</dbReference>
<dbReference type="GO" id="GO:0017004">
    <property type="term" value="P:cytochrome complex assembly"/>
    <property type="evidence" value="ECO:0007669"/>
    <property type="project" value="UniProtKB-KW"/>
</dbReference>
<keyword evidence="3" id="KW-0201">Cytochrome c-type biogenesis</keyword>
<evidence type="ECO:0000256" key="4">
    <source>
        <dbReference type="ARBA" id="ARBA00022989"/>
    </source>
</evidence>
<evidence type="ECO:0000256" key="6">
    <source>
        <dbReference type="SAM" id="Phobius"/>
    </source>
</evidence>
<name>D3PCG3_DEFDS</name>
<feature type="domain" description="Cytochrome c assembly protein" evidence="7">
    <location>
        <begin position="64"/>
        <end position="259"/>
    </location>
</feature>
<dbReference type="EMBL" id="AP011529">
    <property type="protein sequence ID" value="BAI80286.1"/>
    <property type="molecule type" value="Genomic_DNA"/>
</dbReference>
<feature type="transmembrane region" description="Helical" evidence="6">
    <location>
        <begin position="177"/>
        <end position="199"/>
    </location>
</feature>
<evidence type="ECO:0000313" key="8">
    <source>
        <dbReference type="EMBL" id="BAI80286.1"/>
    </source>
</evidence>
<gene>
    <name evidence="8" type="ordered locus">DEFDS_0808</name>
</gene>
<dbReference type="RefSeq" id="WP_013007534.1">
    <property type="nucleotide sequence ID" value="NC_013939.1"/>
</dbReference>
<evidence type="ECO:0000313" key="9">
    <source>
        <dbReference type="Proteomes" id="UP000001520"/>
    </source>
</evidence>
<feature type="transmembrane region" description="Helical" evidence="6">
    <location>
        <begin position="120"/>
        <end position="148"/>
    </location>
</feature>
<dbReference type="Pfam" id="PF01578">
    <property type="entry name" value="Cytochrom_C_asm"/>
    <property type="match status" value="1"/>
</dbReference>
<dbReference type="KEGG" id="ddf:DEFDS_0808"/>
<dbReference type="STRING" id="639282.DEFDS_0808"/>
<keyword evidence="2 6" id="KW-0812">Transmembrane</keyword>
<keyword evidence="5 6" id="KW-0472">Membrane</keyword>
<dbReference type="AlphaFoldDB" id="D3PCG3"/>
<dbReference type="GO" id="GO:0005886">
    <property type="term" value="C:plasma membrane"/>
    <property type="evidence" value="ECO:0007669"/>
    <property type="project" value="TreeGrafter"/>
</dbReference>
<evidence type="ECO:0000256" key="3">
    <source>
        <dbReference type="ARBA" id="ARBA00022748"/>
    </source>
</evidence>
<dbReference type="PANTHER" id="PTHR30071:SF1">
    <property type="entry name" value="CYTOCHROME B_B6 PROTEIN-RELATED"/>
    <property type="match status" value="1"/>
</dbReference>
<evidence type="ECO:0000256" key="1">
    <source>
        <dbReference type="ARBA" id="ARBA00004141"/>
    </source>
</evidence>
<evidence type="ECO:0000256" key="5">
    <source>
        <dbReference type="ARBA" id="ARBA00023136"/>
    </source>
</evidence>
<feature type="transmembrane region" description="Helical" evidence="6">
    <location>
        <begin position="211"/>
        <end position="230"/>
    </location>
</feature>
<keyword evidence="4 6" id="KW-1133">Transmembrane helix</keyword>
<dbReference type="PANTHER" id="PTHR30071">
    <property type="entry name" value="HEME EXPORTER PROTEIN C"/>
    <property type="match status" value="1"/>
</dbReference>
<dbReference type="Proteomes" id="UP000001520">
    <property type="component" value="Chromosome"/>
</dbReference>
<keyword evidence="9" id="KW-1185">Reference proteome</keyword>